<dbReference type="Proteomes" id="UP000015354">
    <property type="component" value="Unassembled WGS sequence"/>
</dbReference>
<feature type="domain" description="DUF1935" evidence="1">
    <location>
        <begin position="247"/>
        <end position="356"/>
    </location>
</feature>
<dbReference type="InterPro" id="IPR036310">
    <property type="entry name" value="Smp-1-like_sf"/>
</dbReference>
<protein>
    <recommendedName>
        <fullName evidence="1">DUF1935 domain-containing protein</fullName>
    </recommendedName>
</protein>
<reference evidence="2 3" key="1">
    <citation type="journal article" date="2013" name="PLoS ONE">
        <title>Predicting the Proteins of Angomonas deanei, Strigomonas culicis and Their Respective Endosymbionts Reveals New Aspects of the Trypanosomatidae Family.</title>
        <authorList>
            <person name="Motta M.C."/>
            <person name="Martins A.C."/>
            <person name="de Souza S.S."/>
            <person name="Catta-Preta C.M."/>
            <person name="Silva R."/>
            <person name="Klein C.C."/>
            <person name="de Almeida L.G."/>
            <person name="de Lima Cunha O."/>
            <person name="Ciapina L.P."/>
            <person name="Brocchi M."/>
            <person name="Colabardini A.C."/>
            <person name="de Araujo Lima B."/>
            <person name="Machado C.R."/>
            <person name="de Almeida Soares C.M."/>
            <person name="Probst C.M."/>
            <person name="de Menezes C.B."/>
            <person name="Thompson C.E."/>
            <person name="Bartholomeu D.C."/>
            <person name="Gradia D.F."/>
            <person name="Pavoni D.P."/>
            <person name="Grisard E.C."/>
            <person name="Fantinatti-Garboggini F."/>
            <person name="Marchini F.K."/>
            <person name="Rodrigues-Luiz G.F."/>
            <person name="Wagner G."/>
            <person name="Goldman G.H."/>
            <person name="Fietto J.L."/>
            <person name="Elias M.C."/>
            <person name="Goldman M.H."/>
            <person name="Sagot M.F."/>
            <person name="Pereira M."/>
            <person name="Stoco P.H."/>
            <person name="de Mendonca-Neto R.P."/>
            <person name="Teixeira S.M."/>
            <person name="Maciel T.E."/>
            <person name="de Oliveira Mendes T.A."/>
            <person name="Urmenyi T.P."/>
            <person name="de Souza W."/>
            <person name="Schenkman S."/>
            <person name="de Vasconcelos A.T."/>
        </authorList>
    </citation>
    <scope>NUCLEOTIDE SEQUENCE [LARGE SCALE GENOMIC DNA]</scope>
</reference>
<evidence type="ECO:0000259" key="1">
    <source>
        <dbReference type="Pfam" id="PF09149"/>
    </source>
</evidence>
<dbReference type="InterPro" id="IPR015232">
    <property type="entry name" value="DUF1935"/>
</dbReference>
<dbReference type="SUPFAM" id="SSF101601">
    <property type="entry name" value="Smp-1-like"/>
    <property type="match status" value="4"/>
</dbReference>
<feature type="domain" description="DUF1935" evidence="1">
    <location>
        <begin position="12"/>
        <end position="117"/>
    </location>
</feature>
<accession>S9VZ78</accession>
<gene>
    <name evidence="2" type="ORF">STCU_04770</name>
</gene>
<dbReference type="PANTHER" id="PTHR47047:SF9">
    <property type="entry name" value="DUF1935 DOMAIN-CONTAINING PROTEIN"/>
    <property type="match status" value="1"/>
</dbReference>
<evidence type="ECO:0000313" key="2">
    <source>
        <dbReference type="EMBL" id="EPY29010.1"/>
    </source>
</evidence>
<sequence>MTTEITKEEANFQNGQPNFAFDRIYRCFKNGNGLLFRLVNEEKQQWAFYNDTADTIMKVKVNFKPGSNVKPSVAARSREVEVNGQTETEVSLSIEPFLTRILMQGKVNGFEMEFQTEVAPSNDVAFVSGRPNVPYTNKYKCFKNNGNGLLFRLVDEDKKMWYFYNDTREYKMIATIEFADRASVETLGKTQVLGAPEDNPEGVILRLEIEPGDTEPFIQGDASNYRLSFSAEPVNNDRPLDSKDIDYENSQPDPEIVSDDAKVYKCFKNNGNGLLFRLVDETQGLWAFYNDTADYLMRATVRFPAGEVYQAGEDAQVLADSEEPGATIVIMDIPPVTTKLFLRGRPANFEVSFAADSLSRSQPERNPHYEGEGPDTSVIDVDEVYKCFKDKENNRDGLFFRLVDKTNNRWAFYNDTADITITARVKFEDDVKVEALGKTVLDKDPDMGLTYLLEVPPGATELFAEGDMGSFQSKFTAVKKVVNQ</sequence>
<feature type="domain" description="DUF1935" evidence="1">
    <location>
        <begin position="373"/>
        <end position="478"/>
    </location>
</feature>
<dbReference type="Gene3D" id="2.60.40.1180">
    <property type="entry name" value="Golgi alpha-mannosidase II"/>
    <property type="match status" value="4"/>
</dbReference>
<dbReference type="OrthoDB" id="269871at2759"/>
<dbReference type="Pfam" id="PF09149">
    <property type="entry name" value="DUF1935"/>
    <property type="match status" value="4"/>
</dbReference>
<comment type="caution">
    <text evidence="2">The sequence shown here is derived from an EMBL/GenBank/DDBJ whole genome shotgun (WGS) entry which is preliminary data.</text>
</comment>
<proteinExistence type="predicted"/>
<feature type="domain" description="DUF1935" evidence="1">
    <location>
        <begin position="126"/>
        <end position="234"/>
    </location>
</feature>
<dbReference type="InterPro" id="IPR013780">
    <property type="entry name" value="Glyco_hydro_b"/>
</dbReference>
<organism evidence="2 3">
    <name type="scientific">Strigomonas culicis</name>
    <dbReference type="NCBI Taxonomy" id="28005"/>
    <lineage>
        <taxon>Eukaryota</taxon>
        <taxon>Discoba</taxon>
        <taxon>Euglenozoa</taxon>
        <taxon>Kinetoplastea</taxon>
        <taxon>Metakinetoplastina</taxon>
        <taxon>Trypanosomatida</taxon>
        <taxon>Trypanosomatidae</taxon>
        <taxon>Strigomonadinae</taxon>
        <taxon>Strigomonas</taxon>
    </lineage>
</organism>
<dbReference type="AlphaFoldDB" id="S9VZ78"/>
<dbReference type="PANTHER" id="PTHR47047">
    <property type="entry name" value="PUTATIVE-RELATED-RELATED"/>
    <property type="match status" value="1"/>
</dbReference>
<dbReference type="EMBL" id="ATMH01004770">
    <property type="protein sequence ID" value="EPY29010.1"/>
    <property type="molecule type" value="Genomic_DNA"/>
</dbReference>
<keyword evidence="3" id="KW-1185">Reference proteome</keyword>
<evidence type="ECO:0000313" key="3">
    <source>
        <dbReference type="Proteomes" id="UP000015354"/>
    </source>
</evidence>
<name>S9VZ78_9TRYP</name>